<comment type="caution">
    <text evidence="4">The sequence shown here is derived from an EMBL/GenBank/DDBJ whole genome shotgun (WGS) entry which is preliminary data.</text>
</comment>
<dbReference type="InterPro" id="IPR013087">
    <property type="entry name" value="Znf_C2H2_type"/>
</dbReference>
<keyword evidence="1" id="KW-0479">Metal-binding</keyword>
<dbReference type="AlphaFoldDB" id="A0A9Q0GE71"/>
<organism evidence="4 5">
    <name type="scientific">Turnera subulata</name>
    <dbReference type="NCBI Taxonomy" id="218843"/>
    <lineage>
        <taxon>Eukaryota</taxon>
        <taxon>Viridiplantae</taxon>
        <taxon>Streptophyta</taxon>
        <taxon>Embryophyta</taxon>
        <taxon>Tracheophyta</taxon>
        <taxon>Spermatophyta</taxon>
        <taxon>Magnoliopsida</taxon>
        <taxon>eudicotyledons</taxon>
        <taxon>Gunneridae</taxon>
        <taxon>Pentapetalae</taxon>
        <taxon>rosids</taxon>
        <taxon>fabids</taxon>
        <taxon>Malpighiales</taxon>
        <taxon>Passifloraceae</taxon>
        <taxon>Turnera</taxon>
    </lineage>
</organism>
<dbReference type="PANTHER" id="PTHR46353:SF23">
    <property type="entry name" value="C2H2 ZINC FINGER-CONTAINING PROTEIN-RELATED"/>
    <property type="match status" value="1"/>
</dbReference>
<dbReference type="GO" id="GO:0009736">
    <property type="term" value="P:cytokinin-activated signaling pathway"/>
    <property type="evidence" value="ECO:0007669"/>
    <property type="project" value="TreeGrafter"/>
</dbReference>
<feature type="domain" description="C2H2-type" evidence="3">
    <location>
        <begin position="50"/>
        <end position="77"/>
    </location>
</feature>
<reference evidence="4" key="2">
    <citation type="journal article" date="2023" name="Plants (Basel)">
        <title>Annotation of the Turnera subulata (Passifloraceae) Draft Genome Reveals the S-Locus Evolved after the Divergence of Turneroideae from Passifloroideae in a Stepwise Manner.</title>
        <authorList>
            <person name="Henning P.M."/>
            <person name="Roalson E.H."/>
            <person name="Mir W."/>
            <person name="McCubbin A.G."/>
            <person name="Shore J.S."/>
        </authorList>
    </citation>
    <scope>NUCLEOTIDE SEQUENCE</scope>
    <source>
        <strain evidence="4">F60SS</strain>
    </source>
</reference>
<dbReference type="GO" id="GO:0000976">
    <property type="term" value="F:transcription cis-regulatory region binding"/>
    <property type="evidence" value="ECO:0007669"/>
    <property type="project" value="TreeGrafter"/>
</dbReference>
<keyword evidence="5" id="KW-1185">Reference proteome</keyword>
<gene>
    <name evidence="4" type="ORF">Tsubulata_032781</name>
</gene>
<reference evidence="4" key="1">
    <citation type="submission" date="2022-02" db="EMBL/GenBank/DDBJ databases">
        <authorList>
            <person name="Henning P.M."/>
            <person name="McCubbin A.G."/>
            <person name="Shore J.S."/>
        </authorList>
    </citation>
    <scope>NUCLEOTIDE SEQUENCE</scope>
    <source>
        <strain evidence="4">F60SS</strain>
        <tissue evidence="4">Leaves</tissue>
    </source>
</reference>
<dbReference type="EMBL" id="JAKUCV010000910">
    <property type="protein sequence ID" value="KAJ4848410.1"/>
    <property type="molecule type" value="Genomic_DNA"/>
</dbReference>
<dbReference type="Proteomes" id="UP001141552">
    <property type="component" value="Unassembled WGS sequence"/>
</dbReference>
<dbReference type="GO" id="GO:0009740">
    <property type="term" value="P:gibberellic acid mediated signaling pathway"/>
    <property type="evidence" value="ECO:0007669"/>
    <property type="project" value="TreeGrafter"/>
</dbReference>
<dbReference type="PROSITE" id="PS50157">
    <property type="entry name" value="ZINC_FINGER_C2H2_2"/>
    <property type="match status" value="1"/>
</dbReference>
<dbReference type="GO" id="GO:0005634">
    <property type="term" value="C:nucleus"/>
    <property type="evidence" value="ECO:0007669"/>
    <property type="project" value="TreeGrafter"/>
</dbReference>
<dbReference type="InterPro" id="IPR044299">
    <property type="entry name" value="GIS3/ZFP5/ZFP6"/>
</dbReference>
<evidence type="ECO:0000256" key="1">
    <source>
        <dbReference type="PROSITE-ProRule" id="PRU00042"/>
    </source>
</evidence>
<feature type="compositionally biased region" description="Basic and acidic residues" evidence="2">
    <location>
        <begin position="7"/>
        <end position="18"/>
    </location>
</feature>
<feature type="region of interest" description="Disordered" evidence="2">
    <location>
        <begin position="1"/>
        <end position="26"/>
    </location>
</feature>
<sequence>MNPSKNTHVDDHPADHEASPSSPSLKLFGFPVTGSHKVEGPWIEHINKRFECQYCGRKFANSQALGGHQNAHRRERQRAKLAQLSSGHYHHHQRQMAAARFISPHAARSGSGSINAAAAGGAITGLQRAFLQPAVASLRDPGQVVMGPKTAHLLAGINETGEDIDLHLRL</sequence>
<evidence type="ECO:0000259" key="3">
    <source>
        <dbReference type="PROSITE" id="PS50157"/>
    </source>
</evidence>
<name>A0A9Q0GE71_9ROSI</name>
<dbReference type="InterPro" id="IPR036236">
    <property type="entry name" value="Znf_C2H2_sf"/>
</dbReference>
<protein>
    <recommendedName>
        <fullName evidence="3">C2H2-type domain-containing protein</fullName>
    </recommendedName>
</protein>
<accession>A0A9Q0GE71</accession>
<dbReference type="GO" id="GO:0003700">
    <property type="term" value="F:DNA-binding transcription factor activity"/>
    <property type="evidence" value="ECO:0007669"/>
    <property type="project" value="TreeGrafter"/>
</dbReference>
<keyword evidence="1" id="KW-0863">Zinc-finger</keyword>
<keyword evidence="1" id="KW-0862">Zinc</keyword>
<evidence type="ECO:0000256" key="2">
    <source>
        <dbReference type="SAM" id="MobiDB-lite"/>
    </source>
</evidence>
<dbReference type="SUPFAM" id="SSF57667">
    <property type="entry name" value="beta-beta-alpha zinc fingers"/>
    <property type="match status" value="1"/>
</dbReference>
<dbReference type="GO" id="GO:0010090">
    <property type="term" value="P:trichome morphogenesis"/>
    <property type="evidence" value="ECO:0007669"/>
    <property type="project" value="InterPro"/>
</dbReference>
<dbReference type="PROSITE" id="PS00028">
    <property type="entry name" value="ZINC_FINGER_C2H2_1"/>
    <property type="match status" value="1"/>
</dbReference>
<dbReference type="PANTHER" id="PTHR46353">
    <property type="entry name" value="ZINC FINGER PROTEIN 5"/>
    <property type="match status" value="1"/>
</dbReference>
<dbReference type="Pfam" id="PF13912">
    <property type="entry name" value="zf-C2H2_6"/>
    <property type="match status" value="1"/>
</dbReference>
<dbReference type="GO" id="GO:0008270">
    <property type="term" value="F:zinc ion binding"/>
    <property type="evidence" value="ECO:0007669"/>
    <property type="project" value="UniProtKB-KW"/>
</dbReference>
<proteinExistence type="predicted"/>
<dbReference type="Gene3D" id="3.30.160.60">
    <property type="entry name" value="Classic Zinc Finger"/>
    <property type="match status" value="1"/>
</dbReference>
<evidence type="ECO:0000313" key="5">
    <source>
        <dbReference type="Proteomes" id="UP001141552"/>
    </source>
</evidence>
<evidence type="ECO:0000313" key="4">
    <source>
        <dbReference type="EMBL" id="KAJ4848410.1"/>
    </source>
</evidence>
<dbReference type="OrthoDB" id="772256at2759"/>